<comment type="caution">
    <text evidence="2">The sequence shown here is derived from an EMBL/GenBank/DDBJ whole genome shotgun (WGS) entry which is preliminary data.</text>
</comment>
<sequence length="90" mass="9536">MPWLVFFSVWAPSWAVVGAVAVLAWFILTTGLSVVVATILVRVGASRIGTTFGRALGLQVLLVLKLGHTVGKALDRGHELGQGWLGCVSH</sequence>
<feature type="transmembrane region" description="Helical" evidence="1">
    <location>
        <begin position="25"/>
        <end position="45"/>
    </location>
</feature>
<accession>A0A565BTZ0</accession>
<keyword evidence="3" id="KW-1185">Reference proteome</keyword>
<gene>
    <name evidence="2" type="ORF">ANE_LOCUS15291</name>
</gene>
<dbReference type="EMBL" id="CABITT030000005">
    <property type="protein sequence ID" value="VVB04847.1"/>
    <property type="molecule type" value="Genomic_DNA"/>
</dbReference>
<dbReference type="Proteomes" id="UP000489600">
    <property type="component" value="Unassembled WGS sequence"/>
</dbReference>
<name>A0A565BTZ0_9BRAS</name>
<dbReference type="AlphaFoldDB" id="A0A565BTZ0"/>
<keyword evidence="1" id="KW-0472">Membrane</keyword>
<reference evidence="2" key="1">
    <citation type="submission" date="2019-07" db="EMBL/GenBank/DDBJ databases">
        <authorList>
            <person name="Dittberner H."/>
        </authorList>
    </citation>
    <scope>NUCLEOTIDE SEQUENCE [LARGE SCALE GENOMIC DNA]</scope>
</reference>
<proteinExistence type="predicted"/>
<evidence type="ECO:0000256" key="1">
    <source>
        <dbReference type="SAM" id="Phobius"/>
    </source>
</evidence>
<keyword evidence="1" id="KW-1133">Transmembrane helix</keyword>
<organism evidence="2 3">
    <name type="scientific">Arabis nemorensis</name>
    <dbReference type="NCBI Taxonomy" id="586526"/>
    <lineage>
        <taxon>Eukaryota</taxon>
        <taxon>Viridiplantae</taxon>
        <taxon>Streptophyta</taxon>
        <taxon>Embryophyta</taxon>
        <taxon>Tracheophyta</taxon>
        <taxon>Spermatophyta</taxon>
        <taxon>Magnoliopsida</taxon>
        <taxon>eudicotyledons</taxon>
        <taxon>Gunneridae</taxon>
        <taxon>Pentapetalae</taxon>
        <taxon>rosids</taxon>
        <taxon>malvids</taxon>
        <taxon>Brassicales</taxon>
        <taxon>Brassicaceae</taxon>
        <taxon>Arabideae</taxon>
        <taxon>Arabis</taxon>
    </lineage>
</organism>
<evidence type="ECO:0000313" key="3">
    <source>
        <dbReference type="Proteomes" id="UP000489600"/>
    </source>
</evidence>
<evidence type="ECO:0000313" key="2">
    <source>
        <dbReference type="EMBL" id="VVB04847.1"/>
    </source>
</evidence>
<protein>
    <submittedName>
        <fullName evidence="2">Uncharacterized protein</fullName>
    </submittedName>
</protein>
<keyword evidence="1" id="KW-0812">Transmembrane</keyword>